<evidence type="ECO:0000313" key="3">
    <source>
        <dbReference type="Proteomes" id="UP000472269"/>
    </source>
</evidence>
<feature type="compositionally biased region" description="Low complexity" evidence="1">
    <location>
        <begin position="206"/>
        <end position="218"/>
    </location>
</feature>
<reference evidence="2" key="1">
    <citation type="submission" date="2025-08" db="UniProtKB">
        <authorList>
            <consortium name="Ensembl"/>
        </authorList>
    </citation>
    <scope>IDENTIFICATION</scope>
</reference>
<accession>A0A663MQG3</accession>
<feature type="region of interest" description="Disordered" evidence="1">
    <location>
        <begin position="206"/>
        <end position="243"/>
    </location>
</feature>
<dbReference type="Proteomes" id="UP000472269">
    <property type="component" value="Unplaced"/>
</dbReference>
<sequence>MWPRGPPHCGHPHGQGTQQPALSALPCHTNPCQAPTAAESLPPSALALAHCPLVSSPHGPPFWGACCLQTCAKAPRKDAKPSNARSALLGAGVWGKLAAPPPACVHAHAGACLERDEMLAGGCTARGHQTWGVVGHGGWNRRGPESPQGMRLPCPWVQGLVLTQRWVAGSSELGTSNATMPHRAHPAPPVSAAGVRFPGVGVLPGVPTGAGVKPKGPGRSPPSPGDTTVEGGSGAGFSPSFGAAASQGTWASEANLRLSPHRLVWTLRTSLEVHTGAFVFLPRSRSLRRNPW</sequence>
<name>A0A663MQG3_ATHCN</name>
<keyword evidence="3" id="KW-1185">Reference proteome</keyword>
<reference evidence="2" key="2">
    <citation type="submission" date="2025-09" db="UniProtKB">
        <authorList>
            <consortium name="Ensembl"/>
        </authorList>
    </citation>
    <scope>IDENTIFICATION</scope>
</reference>
<evidence type="ECO:0000313" key="2">
    <source>
        <dbReference type="Ensembl" id="ENSACUP00000013876.1"/>
    </source>
</evidence>
<dbReference type="Ensembl" id="ENSACUT00000014796.1">
    <property type="protein sequence ID" value="ENSACUP00000013876.1"/>
    <property type="gene ID" value="ENSACUG00000009320.1"/>
</dbReference>
<evidence type="ECO:0000256" key="1">
    <source>
        <dbReference type="SAM" id="MobiDB-lite"/>
    </source>
</evidence>
<organism evidence="2 3">
    <name type="scientific">Athene cunicularia</name>
    <name type="common">Burrowing owl</name>
    <name type="synonym">Speotyto cunicularia</name>
    <dbReference type="NCBI Taxonomy" id="194338"/>
    <lineage>
        <taxon>Eukaryota</taxon>
        <taxon>Metazoa</taxon>
        <taxon>Chordata</taxon>
        <taxon>Craniata</taxon>
        <taxon>Vertebrata</taxon>
        <taxon>Euteleostomi</taxon>
        <taxon>Archelosauria</taxon>
        <taxon>Archosauria</taxon>
        <taxon>Dinosauria</taxon>
        <taxon>Saurischia</taxon>
        <taxon>Theropoda</taxon>
        <taxon>Coelurosauria</taxon>
        <taxon>Aves</taxon>
        <taxon>Neognathae</taxon>
        <taxon>Neoaves</taxon>
        <taxon>Telluraves</taxon>
        <taxon>Strigiformes</taxon>
        <taxon>Strigidae</taxon>
        <taxon>Athene</taxon>
    </lineage>
</organism>
<dbReference type="AlphaFoldDB" id="A0A663MQG3"/>
<protein>
    <submittedName>
        <fullName evidence="2">Uncharacterized protein</fullName>
    </submittedName>
</protein>
<proteinExistence type="predicted"/>